<dbReference type="OrthoDB" id="5178186at2"/>
<dbReference type="InterPro" id="IPR046275">
    <property type="entry name" value="DUF6308"/>
</dbReference>
<protein>
    <submittedName>
        <fullName evidence="1">Uncharacterized protein</fullName>
    </submittedName>
</protein>
<reference evidence="2" key="1">
    <citation type="submission" date="2016-10" db="EMBL/GenBank/DDBJ databases">
        <authorList>
            <person name="Varghese N."/>
            <person name="Submissions S."/>
        </authorList>
    </citation>
    <scope>NUCLEOTIDE SEQUENCE [LARGE SCALE GENOMIC DNA]</scope>
    <source>
        <strain evidence="2">DSM 45722</strain>
    </source>
</reference>
<dbReference type="AlphaFoldDB" id="A0A1G4YSV7"/>
<name>A0A1G4YSV7_9ACTN</name>
<sequence>MTARTATELRVGDKTVDLAKAEVWVSKYTDAEANRRAKAAYAFPAYDKYMADADPDHLVDADLLAPALLNVGLSIRSFYGLQNITDQLEEHLRAIPVDLCLQNAGPDTIRELVGPLYVLLDSPRDRPWGVRETTLSKVLHRKRPHFLVLHDKQVQNCYRGMLHIPTKGRSSADYMIELSSAVARDLRDQSSAWDRLELAVGEEGPISRVRLIDIIAWRVGGRSADGLVRSPSLQATGNGIATDPLDEVEVAADDQ</sequence>
<gene>
    <name evidence="1" type="ORF">SAMN03159343_3436</name>
</gene>
<evidence type="ECO:0000313" key="2">
    <source>
        <dbReference type="Proteomes" id="UP000198981"/>
    </source>
</evidence>
<organism evidence="1 2">
    <name type="scientific">Klenkia marina</name>
    <dbReference type="NCBI Taxonomy" id="1960309"/>
    <lineage>
        <taxon>Bacteria</taxon>
        <taxon>Bacillati</taxon>
        <taxon>Actinomycetota</taxon>
        <taxon>Actinomycetes</taxon>
        <taxon>Geodermatophilales</taxon>
        <taxon>Geodermatophilaceae</taxon>
        <taxon>Klenkia</taxon>
    </lineage>
</organism>
<dbReference type="Proteomes" id="UP000198981">
    <property type="component" value="Unassembled WGS sequence"/>
</dbReference>
<accession>A0A1G4YSV7</accession>
<dbReference type="EMBL" id="FMUH01000006">
    <property type="protein sequence ID" value="SCX56514.1"/>
    <property type="molecule type" value="Genomic_DNA"/>
</dbReference>
<keyword evidence="2" id="KW-1185">Reference proteome</keyword>
<dbReference type="Pfam" id="PF19827">
    <property type="entry name" value="DUF6308"/>
    <property type="match status" value="1"/>
</dbReference>
<dbReference type="RefSeq" id="WP_133379224.1">
    <property type="nucleotide sequence ID" value="NZ_FMUH01000006.1"/>
</dbReference>
<proteinExistence type="predicted"/>
<evidence type="ECO:0000313" key="1">
    <source>
        <dbReference type="EMBL" id="SCX56514.1"/>
    </source>
</evidence>